<name>A0A0C2J634_THEKT</name>
<protein>
    <submittedName>
        <fullName evidence="1">Uncharacterized protein</fullName>
    </submittedName>
</protein>
<dbReference type="AlphaFoldDB" id="A0A0C2J634"/>
<organism evidence="1 2">
    <name type="scientific">Thelohanellus kitauei</name>
    <name type="common">Myxosporean</name>
    <dbReference type="NCBI Taxonomy" id="669202"/>
    <lineage>
        <taxon>Eukaryota</taxon>
        <taxon>Metazoa</taxon>
        <taxon>Cnidaria</taxon>
        <taxon>Myxozoa</taxon>
        <taxon>Myxosporea</taxon>
        <taxon>Bivalvulida</taxon>
        <taxon>Platysporina</taxon>
        <taxon>Myxobolidae</taxon>
        <taxon>Thelohanellus</taxon>
    </lineage>
</organism>
<dbReference type="EMBL" id="JWZT01000923">
    <property type="protein sequence ID" value="KII73234.1"/>
    <property type="molecule type" value="Genomic_DNA"/>
</dbReference>
<reference evidence="1 2" key="1">
    <citation type="journal article" date="2014" name="Genome Biol. Evol.">
        <title>The genome of the myxosporean Thelohanellus kitauei shows adaptations to nutrient acquisition within its fish host.</title>
        <authorList>
            <person name="Yang Y."/>
            <person name="Xiong J."/>
            <person name="Zhou Z."/>
            <person name="Huo F."/>
            <person name="Miao W."/>
            <person name="Ran C."/>
            <person name="Liu Y."/>
            <person name="Zhang J."/>
            <person name="Feng J."/>
            <person name="Wang M."/>
            <person name="Wang M."/>
            <person name="Wang L."/>
            <person name="Yao B."/>
        </authorList>
    </citation>
    <scope>NUCLEOTIDE SEQUENCE [LARGE SCALE GENOMIC DNA]</scope>
    <source>
        <strain evidence="1">Wuqing</strain>
    </source>
</reference>
<comment type="caution">
    <text evidence="1">The sequence shown here is derived from an EMBL/GenBank/DDBJ whole genome shotgun (WGS) entry which is preliminary data.</text>
</comment>
<evidence type="ECO:0000313" key="2">
    <source>
        <dbReference type="Proteomes" id="UP000031668"/>
    </source>
</evidence>
<proteinExistence type="predicted"/>
<sequence>MMTEQPTQNEESIMNKLSKDVITDIVEVLTDDTVSCDENEQIHDITSTINQRPRVTWDKYNKIDFKTRKRIIEAYVSGHTIKNTHTYKQLPQSTVASIVKNFTKTGMSRGGGESGK</sequence>
<dbReference type="Proteomes" id="UP000031668">
    <property type="component" value="Unassembled WGS sequence"/>
</dbReference>
<evidence type="ECO:0000313" key="1">
    <source>
        <dbReference type="EMBL" id="KII73234.1"/>
    </source>
</evidence>
<dbReference type="Gene3D" id="1.10.10.10">
    <property type="entry name" value="Winged helix-like DNA-binding domain superfamily/Winged helix DNA-binding domain"/>
    <property type="match status" value="1"/>
</dbReference>
<gene>
    <name evidence="1" type="ORF">RF11_09822</name>
</gene>
<keyword evidence="2" id="KW-1185">Reference proteome</keyword>
<dbReference type="InterPro" id="IPR036388">
    <property type="entry name" value="WH-like_DNA-bd_sf"/>
</dbReference>
<accession>A0A0C2J634</accession>